<evidence type="ECO:0000313" key="2">
    <source>
        <dbReference type="EMBL" id="PXX45507.1"/>
    </source>
</evidence>
<evidence type="ECO:0000259" key="1">
    <source>
        <dbReference type="Pfam" id="PF00561"/>
    </source>
</evidence>
<evidence type="ECO:0000313" key="3">
    <source>
        <dbReference type="Proteomes" id="UP000247792"/>
    </source>
</evidence>
<feature type="domain" description="AB hydrolase-1" evidence="1">
    <location>
        <begin position="32"/>
        <end position="273"/>
    </location>
</feature>
<accession>A0A318JBX5</accession>
<dbReference type="RefSeq" id="WP_110254925.1">
    <property type="nucleotide sequence ID" value="NZ_QJKB01000002.1"/>
</dbReference>
<dbReference type="PANTHER" id="PTHR43194:SF2">
    <property type="entry name" value="PEROXISOMAL MEMBRANE PROTEIN LPX1"/>
    <property type="match status" value="1"/>
</dbReference>
<keyword evidence="3" id="KW-1185">Reference proteome</keyword>
<dbReference type="InterPro" id="IPR000073">
    <property type="entry name" value="AB_hydrolase_1"/>
</dbReference>
<gene>
    <name evidence="2" type="ORF">DFR42_102735</name>
</gene>
<dbReference type="AlphaFoldDB" id="A0A318JBX5"/>
<dbReference type="PRINTS" id="PR00111">
    <property type="entry name" value="ABHYDROLASE"/>
</dbReference>
<protein>
    <submittedName>
        <fullName evidence="2">Pimeloyl-ACP methyl ester carboxylesterase</fullName>
    </submittedName>
</protein>
<dbReference type="Gene3D" id="3.40.50.1820">
    <property type="entry name" value="alpha/beta hydrolase"/>
    <property type="match status" value="1"/>
</dbReference>
<dbReference type="EMBL" id="QJKB01000002">
    <property type="protein sequence ID" value="PXX45507.1"/>
    <property type="molecule type" value="Genomic_DNA"/>
</dbReference>
<dbReference type="SUPFAM" id="SSF53474">
    <property type="entry name" value="alpha/beta-Hydrolases"/>
    <property type="match status" value="1"/>
</dbReference>
<dbReference type="OrthoDB" id="8543939at2"/>
<reference evidence="2 3" key="1">
    <citation type="submission" date="2018-05" db="EMBL/GenBank/DDBJ databases">
        <title>Genomic Encyclopedia of Type Strains, Phase IV (KMG-IV): sequencing the most valuable type-strain genomes for metagenomic binning, comparative biology and taxonomic classification.</title>
        <authorList>
            <person name="Goeker M."/>
        </authorList>
    </citation>
    <scope>NUCLEOTIDE SEQUENCE [LARGE SCALE GENOMIC DNA]</scope>
    <source>
        <strain evidence="2 3">DSM 19792</strain>
    </source>
</reference>
<organism evidence="2 3">
    <name type="scientific">Undibacterium pigrum</name>
    <dbReference type="NCBI Taxonomy" id="401470"/>
    <lineage>
        <taxon>Bacteria</taxon>
        <taxon>Pseudomonadati</taxon>
        <taxon>Pseudomonadota</taxon>
        <taxon>Betaproteobacteria</taxon>
        <taxon>Burkholderiales</taxon>
        <taxon>Oxalobacteraceae</taxon>
        <taxon>Undibacterium</taxon>
    </lineage>
</organism>
<comment type="caution">
    <text evidence="2">The sequence shown here is derived from an EMBL/GenBank/DDBJ whole genome shotgun (WGS) entry which is preliminary data.</text>
</comment>
<dbReference type="Pfam" id="PF00561">
    <property type="entry name" value="Abhydrolase_1"/>
    <property type="match status" value="1"/>
</dbReference>
<dbReference type="InterPro" id="IPR029058">
    <property type="entry name" value="AB_hydrolase_fold"/>
</dbReference>
<proteinExistence type="predicted"/>
<dbReference type="PANTHER" id="PTHR43194">
    <property type="entry name" value="HYDROLASE ALPHA/BETA FOLD FAMILY"/>
    <property type="match status" value="1"/>
</dbReference>
<dbReference type="Proteomes" id="UP000247792">
    <property type="component" value="Unassembled WGS sequence"/>
</dbReference>
<sequence>MTTFTDISFTSTDGLQLYARDYPSQGGQAKCAVICIHGLTRNSGDFEELAPWIAEQGRRVIAVDVRGRGRSQHDADPEHYNTVTYANDVIKLARDLGIGRAVFIGTSMGGLITMTVAARKLNLIAAAVLNDVGPALSPKGLGRIAGFAGKAVEVNDWEEATLYIRQVNLSAFPQNSMEEWAKWARRAFGETINGKLALQYDPNIARPLQTGQLKSKSWVANFAFRRLARNRPTLLIRGDLSDLVEPEQLAYMQDLAPNMQYAEVNGVGHAPMLMEAQAQKAIREFLATVD</sequence>
<dbReference type="InterPro" id="IPR050228">
    <property type="entry name" value="Carboxylesterase_BioH"/>
</dbReference>
<name>A0A318JBX5_9BURK</name>